<dbReference type="PANTHER" id="PTHR43872">
    <property type="entry name" value="MONOOXYGENASE, PUTATIVE (AFU_ORTHOLOGUE AFUA_8G02570)-RELATED"/>
    <property type="match status" value="1"/>
</dbReference>
<comment type="caution">
    <text evidence="7">The sequence shown here is derived from an EMBL/GenBank/DDBJ whole genome shotgun (WGS) entry which is preliminary data.</text>
</comment>
<keyword evidence="6" id="KW-0503">Monooxygenase</keyword>
<dbReference type="PANTHER" id="PTHR43872:SF1">
    <property type="entry name" value="MONOOXYGENASE, PUTATIVE (AFU_ORTHOLOGUE AFUA_8G02570)-RELATED"/>
    <property type="match status" value="1"/>
</dbReference>
<keyword evidence="3" id="KW-0285">Flavoprotein</keyword>
<evidence type="ECO:0000256" key="4">
    <source>
        <dbReference type="ARBA" id="ARBA00022827"/>
    </source>
</evidence>
<sequence>MDSVRHVDVLVVGAGISGIGMAHHLRARRPSTSFAVVEARSVIGGTWSLFRYPGIRSDSDMPTFGYGFRPWPHRATIAAGGSILAYLRDTVDEADLAQHIHLGHRVTAADFDTHTGRWTVTTRVGDGTATFVARFLFLGTGYYDYDRAHVPEFRGVSDFRGAVVHPQFWPEDLDYHGKRVVVIGSGATAVTLVPTLAERAAHVVMLQRSPSYVLSIPAEDRVGAALRVLLGPERAHRLVRRRNIALSRGLFRACRRFPRLMHRVLVASVRSRLPRHFDVDTHFRPRYDPWDQRLCMAPDGDLFRALSSGRASVVTDRIDRFTPTGVQLESGQHLAADVVVTATGLDMLAFGRIALSVDGKRVDVADRVAFKSMMLSGVPNLAFALGYSNISWTLKVDLVAEHLCRLLDHMDAHGHDVVEPVHEDPDAERHPLLDLSAGYVARGIAAFPKAGGSGPWTQAHAYEQDVKRLRHGPVEDPALRFRATAPLVQVG</sequence>
<dbReference type="RefSeq" id="WP_345382138.1">
    <property type="nucleotide sequence ID" value="NZ_BAABIC010000013.1"/>
</dbReference>
<organism evidence="7 8">
    <name type="scientific">Pseudonocardia yuanmonensis</name>
    <dbReference type="NCBI Taxonomy" id="1095914"/>
    <lineage>
        <taxon>Bacteria</taxon>
        <taxon>Bacillati</taxon>
        <taxon>Actinomycetota</taxon>
        <taxon>Actinomycetes</taxon>
        <taxon>Pseudonocardiales</taxon>
        <taxon>Pseudonocardiaceae</taxon>
        <taxon>Pseudonocardia</taxon>
    </lineage>
</organism>
<evidence type="ECO:0000313" key="8">
    <source>
        <dbReference type="Proteomes" id="UP001500325"/>
    </source>
</evidence>
<dbReference type="Proteomes" id="UP001500325">
    <property type="component" value="Unassembled WGS sequence"/>
</dbReference>
<dbReference type="SUPFAM" id="SSF51905">
    <property type="entry name" value="FAD/NAD(P)-binding domain"/>
    <property type="match status" value="1"/>
</dbReference>
<dbReference type="InterPro" id="IPR036188">
    <property type="entry name" value="FAD/NAD-bd_sf"/>
</dbReference>
<comment type="similarity">
    <text evidence="2">Belongs to the FAD-binding monooxygenase family.</text>
</comment>
<evidence type="ECO:0000256" key="1">
    <source>
        <dbReference type="ARBA" id="ARBA00001974"/>
    </source>
</evidence>
<keyword evidence="8" id="KW-1185">Reference proteome</keyword>
<reference evidence="8" key="1">
    <citation type="journal article" date="2019" name="Int. J. Syst. Evol. Microbiol.">
        <title>The Global Catalogue of Microorganisms (GCM) 10K type strain sequencing project: providing services to taxonomists for standard genome sequencing and annotation.</title>
        <authorList>
            <consortium name="The Broad Institute Genomics Platform"/>
            <consortium name="The Broad Institute Genome Sequencing Center for Infectious Disease"/>
            <person name="Wu L."/>
            <person name="Ma J."/>
        </authorList>
    </citation>
    <scope>NUCLEOTIDE SEQUENCE [LARGE SCALE GENOMIC DNA]</scope>
    <source>
        <strain evidence="8">JCM 18055</strain>
    </source>
</reference>
<dbReference type="EMBL" id="BAABIC010000013">
    <property type="protein sequence ID" value="GAA4697679.1"/>
    <property type="molecule type" value="Genomic_DNA"/>
</dbReference>
<keyword evidence="4" id="KW-0274">FAD</keyword>
<dbReference type="InterPro" id="IPR020946">
    <property type="entry name" value="Flavin_mOase-like"/>
</dbReference>
<dbReference type="Pfam" id="PF13450">
    <property type="entry name" value="NAD_binding_8"/>
    <property type="match status" value="1"/>
</dbReference>
<gene>
    <name evidence="7" type="ORF">GCM10023215_39980</name>
</gene>
<evidence type="ECO:0000256" key="2">
    <source>
        <dbReference type="ARBA" id="ARBA00010139"/>
    </source>
</evidence>
<accession>A0ABP8X295</accession>
<keyword evidence="5" id="KW-0560">Oxidoreductase</keyword>
<comment type="cofactor">
    <cofactor evidence="1">
        <name>FAD</name>
        <dbReference type="ChEBI" id="CHEBI:57692"/>
    </cofactor>
</comment>
<evidence type="ECO:0000313" key="7">
    <source>
        <dbReference type="EMBL" id="GAA4697679.1"/>
    </source>
</evidence>
<dbReference type="Gene3D" id="3.50.50.60">
    <property type="entry name" value="FAD/NAD(P)-binding domain"/>
    <property type="match status" value="3"/>
</dbReference>
<evidence type="ECO:0000256" key="3">
    <source>
        <dbReference type="ARBA" id="ARBA00022630"/>
    </source>
</evidence>
<proteinExistence type="inferred from homology"/>
<name>A0ABP8X295_9PSEU</name>
<protein>
    <submittedName>
        <fullName evidence="7">NAD(P)/FAD-dependent oxidoreductase</fullName>
    </submittedName>
</protein>
<evidence type="ECO:0000256" key="6">
    <source>
        <dbReference type="ARBA" id="ARBA00023033"/>
    </source>
</evidence>
<dbReference type="InterPro" id="IPR051820">
    <property type="entry name" value="FAD-binding_MO"/>
</dbReference>
<dbReference type="Pfam" id="PF00743">
    <property type="entry name" value="FMO-like"/>
    <property type="match status" value="1"/>
</dbReference>
<evidence type="ECO:0000256" key="5">
    <source>
        <dbReference type="ARBA" id="ARBA00023002"/>
    </source>
</evidence>